<dbReference type="AlphaFoldDB" id="A0A1H3XXM3"/>
<accession>A0A1H3XXM3</accession>
<dbReference type="STRING" id="571932.SAMN05421743_102298"/>
<reference evidence="1 2" key="1">
    <citation type="submission" date="2016-10" db="EMBL/GenBank/DDBJ databases">
        <authorList>
            <person name="de Groot N.N."/>
        </authorList>
    </citation>
    <scope>NUCLEOTIDE SEQUENCE [LARGE SCALE GENOMIC DNA]</scope>
    <source>
        <strain evidence="1 2">CCM7597</strain>
    </source>
</reference>
<sequence length="435" mass="50606">MKTRIGVISPADSMQRIEYVAQEFENIEFVPHVYEELSEITNILTNHRYEVDQWFFSGVLNYTYATENHLITEEEASFPPLHGSSFFGILLEAQLAKQTVFQQVGIDTISDEEIEKILSYYNLEKLTYYNHPFEGYDKIQNLVAFHKNLYEQGKTEVVITSIKDVFYQLKKMKIPVFRVTPSYLSIRMVIQFLEERAHSKRYRNSQTAIIGCRVQFNLDKLDDLYYSFKTKYQELDLKRSLLQVTEKINGSLMQLGDGLFFIFTTRGEVSEDAYEDLLDLIEEIKLQNNIEASISIGFGETVSQAEQNVRLGFRNMTKQEQATILLVDEDQSITLKNKQTEDLSYQTVETGADWRKKIKDASISPGVVSKIIAYAKQYHRDQFTSQDVSRWLQSTERNGRRILTEMEKTNVVEQCGEAQSGERGRPRKVYRFTQL</sequence>
<keyword evidence="2" id="KW-1185">Reference proteome</keyword>
<dbReference type="EMBL" id="FNQR01000002">
    <property type="protein sequence ID" value="SEA04225.1"/>
    <property type="molecule type" value="Genomic_DNA"/>
</dbReference>
<proteinExistence type="predicted"/>
<organism evidence="1 2">
    <name type="scientific">Thalassobacillus cyri</name>
    <dbReference type="NCBI Taxonomy" id="571932"/>
    <lineage>
        <taxon>Bacteria</taxon>
        <taxon>Bacillati</taxon>
        <taxon>Bacillota</taxon>
        <taxon>Bacilli</taxon>
        <taxon>Bacillales</taxon>
        <taxon>Bacillaceae</taxon>
        <taxon>Thalassobacillus</taxon>
    </lineage>
</organism>
<dbReference type="RefSeq" id="WP_093042520.1">
    <property type="nucleotide sequence ID" value="NZ_FNQR01000002.1"/>
</dbReference>
<evidence type="ECO:0000313" key="1">
    <source>
        <dbReference type="EMBL" id="SEA04225.1"/>
    </source>
</evidence>
<evidence type="ECO:0008006" key="3">
    <source>
        <dbReference type="Google" id="ProtNLM"/>
    </source>
</evidence>
<evidence type="ECO:0000313" key="2">
    <source>
        <dbReference type="Proteomes" id="UP000198584"/>
    </source>
</evidence>
<dbReference type="OrthoDB" id="4986073at2"/>
<dbReference type="Proteomes" id="UP000198584">
    <property type="component" value="Unassembled WGS sequence"/>
</dbReference>
<name>A0A1H3XXM3_9BACI</name>
<dbReference type="InterPro" id="IPR043128">
    <property type="entry name" value="Rev_trsase/Diguanyl_cyclase"/>
</dbReference>
<dbReference type="Gene3D" id="3.30.70.270">
    <property type="match status" value="1"/>
</dbReference>
<gene>
    <name evidence="1" type="ORF">SAMN05421743_102298</name>
</gene>
<protein>
    <recommendedName>
        <fullName evidence="3">GGDEF domain-containing protein</fullName>
    </recommendedName>
</protein>